<comment type="caution">
    <text evidence="4">The sequence shown here is derived from an EMBL/GenBank/DDBJ whole genome shotgun (WGS) entry which is preliminary data.</text>
</comment>
<evidence type="ECO:0000313" key="4">
    <source>
        <dbReference type="EMBL" id="MFD2788397.1"/>
    </source>
</evidence>
<keyword evidence="5" id="KW-1185">Reference proteome</keyword>
<organism evidence="4 5">
    <name type="scientific">Arenibacter antarcticus</name>
    <dbReference type="NCBI Taxonomy" id="2040469"/>
    <lineage>
        <taxon>Bacteria</taxon>
        <taxon>Pseudomonadati</taxon>
        <taxon>Bacteroidota</taxon>
        <taxon>Flavobacteriia</taxon>
        <taxon>Flavobacteriales</taxon>
        <taxon>Flavobacteriaceae</taxon>
        <taxon>Arenibacter</taxon>
    </lineage>
</organism>
<feature type="transmembrane region" description="Helical" evidence="1">
    <location>
        <begin position="108"/>
        <end position="128"/>
    </location>
</feature>
<feature type="transmembrane region" description="Helical" evidence="1">
    <location>
        <begin position="14"/>
        <end position="32"/>
    </location>
</feature>
<evidence type="ECO:0000259" key="2">
    <source>
        <dbReference type="Pfam" id="PF07635"/>
    </source>
</evidence>
<name>A0ABW5V9W8_9FLAO</name>
<keyword evidence="1" id="KW-0472">Membrane</keyword>
<dbReference type="RefSeq" id="WP_251807319.1">
    <property type="nucleotide sequence ID" value="NZ_CP166679.1"/>
</dbReference>
<accession>A0ABW5V9W8</accession>
<sequence>MEVIQQLIGRLHPVVVHLPIGFIITGLLLQWFDRKKREWSRIIAMVFLWGFISAAVACISGYLLYVSEGYSFETVKFHLWLGITTSIFSLLMHLRLVTVPKVAFLKQLPVVLLSFSLLFLISFTGHLGGNITHGADYLLEPLPNNVKTFLGMGQKSYENPTLDEENWEEAVLYTDLVQPILNSKCVSCHNAKKNKGELQLQEGQGILKGGENGDVIEPNDPSNSPLYARLILPLDHEDHMPPKDKTQITKDEIEIIKTWIANGNDFDKKIGELELNKELFTSFFPKTNESLYPKIEVAAASMDSIAVLKKKGLHIEPISADNNFLKVSTINKPMFGNKDMESLAPILNQTAYLDLGGTKVTDEVFDSLSLFPNLTVLKLDNTEITGKNIKQLERLENLKSLNLVRTNFEEAHLAAIKEFKNLQTVYLYHTRVVKPDTLQKRKNGELFLDYGGYILPKIETDTIVY</sequence>
<keyword evidence="1" id="KW-0812">Transmembrane</keyword>
<feature type="transmembrane region" description="Helical" evidence="1">
    <location>
        <begin position="44"/>
        <end position="65"/>
    </location>
</feature>
<keyword evidence="1" id="KW-1133">Transmembrane helix</keyword>
<dbReference type="Pfam" id="PF07635">
    <property type="entry name" value="PSCyt1"/>
    <property type="match status" value="1"/>
</dbReference>
<dbReference type="SUPFAM" id="SSF52047">
    <property type="entry name" value="RNI-like"/>
    <property type="match status" value="1"/>
</dbReference>
<dbReference type="InterPro" id="IPR019251">
    <property type="entry name" value="DUF2231_TM"/>
</dbReference>
<evidence type="ECO:0000259" key="3">
    <source>
        <dbReference type="Pfam" id="PF09990"/>
    </source>
</evidence>
<dbReference type="InterPro" id="IPR032675">
    <property type="entry name" value="LRR_dom_sf"/>
</dbReference>
<feature type="domain" description="DUF2231" evidence="3">
    <location>
        <begin position="11"/>
        <end position="131"/>
    </location>
</feature>
<proteinExistence type="predicted"/>
<dbReference type="Proteomes" id="UP001597532">
    <property type="component" value="Unassembled WGS sequence"/>
</dbReference>
<evidence type="ECO:0000313" key="5">
    <source>
        <dbReference type="Proteomes" id="UP001597532"/>
    </source>
</evidence>
<feature type="transmembrane region" description="Helical" evidence="1">
    <location>
        <begin position="77"/>
        <end position="96"/>
    </location>
</feature>
<dbReference type="PANTHER" id="PTHR35889">
    <property type="entry name" value="CYCLOINULO-OLIGOSACCHARIDE FRUCTANOTRANSFERASE-RELATED"/>
    <property type="match status" value="1"/>
</dbReference>
<feature type="domain" description="Cytochrome C Planctomycete-type" evidence="2">
    <location>
        <begin position="185"/>
        <end position="244"/>
    </location>
</feature>
<dbReference type="EMBL" id="JBHUOK010000003">
    <property type="protein sequence ID" value="MFD2788397.1"/>
    <property type="molecule type" value="Genomic_DNA"/>
</dbReference>
<dbReference type="InterPro" id="IPR011429">
    <property type="entry name" value="Cyt_c_Planctomycete-type"/>
</dbReference>
<dbReference type="Gene3D" id="3.80.10.10">
    <property type="entry name" value="Ribonuclease Inhibitor"/>
    <property type="match status" value="1"/>
</dbReference>
<dbReference type="Pfam" id="PF09990">
    <property type="entry name" value="DUF2231"/>
    <property type="match status" value="1"/>
</dbReference>
<gene>
    <name evidence="4" type="ORF">ACFS1K_01335</name>
</gene>
<evidence type="ECO:0000256" key="1">
    <source>
        <dbReference type="SAM" id="Phobius"/>
    </source>
</evidence>
<dbReference type="PANTHER" id="PTHR35889:SF3">
    <property type="entry name" value="F-BOX DOMAIN-CONTAINING PROTEIN"/>
    <property type="match status" value="1"/>
</dbReference>
<protein>
    <submittedName>
        <fullName evidence="4">C-type cytochrome domain-containing protein</fullName>
    </submittedName>
</protein>
<reference evidence="5" key="1">
    <citation type="journal article" date="2019" name="Int. J. Syst. Evol. Microbiol.">
        <title>The Global Catalogue of Microorganisms (GCM) 10K type strain sequencing project: providing services to taxonomists for standard genome sequencing and annotation.</title>
        <authorList>
            <consortium name="The Broad Institute Genomics Platform"/>
            <consortium name="The Broad Institute Genome Sequencing Center for Infectious Disease"/>
            <person name="Wu L."/>
            <person name="Ma J."/>
        </authorList>
    </citation>
    <scope>NUCLEOTIDE SEQUENCE [LARGE SCALE GENOMIC DNA]</scope>
    <source>
        <strain evidence="5">KCTC 52924</strain>
    </source>
</reference>